<evidence type="ECO:0000313" key="5">
    <source>
        <dbReference type="Proteomes" id="UP001284601"/>
    </source>
</evidence>
<sequence length="176" mass="19093">MPVDPTGNVTTTAPTATSNTSQRDPSVLGKDDFLKLLIGQMQNQDPLNPTDGAEYMGQMTQFSILEQITNLGQTTSAAASNEYDQHAIGLIGKQISYLRIDGDELRTYTGRVESVTFTNAGPQLRIEGDTDKVNPVSVTYVWGEGITPNPDPLPRTEDPETDPDPETPPTDPTEQV</sequence>
<organism evidence="4 5">
    <name type="scientific">Conexibacter stalactiti</name>
    <dbReference type="NCBI Taxonomy" id="1940611"/>
    <lineage>
        <taxon>Bacteria</taxon>
        <taxon>Bacillati</taxon>
        <taxon>Actinomycetota</taxon>
        <taxon>Thermoleophilia</taxon>
        <taxon>Solirubrobacterales</taxon>
        <taxon>Conexibacteraceae</taxon>
        <taxon>Conexibacter</taxon>
    </lineage>
</organism>
<gene>
    <name evidence="4" type="ORF">R7226_25340</name>
</gene>
<protein>
    <submittedName>
        <fullName evidence="4">Flagellar hook capping FlgD N-terminal domain-containing protein</fullName>
    </submittedName>
</protein>
<feature type="compositionally biased region" description="Low complexity" evidence="3">
    <location>
        <begin position="1"/>
        <end position="21"/>
    </location>
</feature>
<keyword evidence="2" id="KW-1005">Bacterial flagellum biogenesis</keyword>
<evidence type="ECO:0000256" key="3">
    <source>
        <dbReference type="SAM" id="MobiDB-lite"/>
    </source>
</evidence>
<dbReference type="Proteomes" id="UP001284601">
    <property type="component" value="Unassembled WGS sequence"/>
</dbReference>
<evidence type="ECO:0000256" key="1">
    <source>
        <dbReference type="ARBA" id="ARBA00010577"/>
    </source>
</evidence>
<keyword evidence="4" id="KW-0282">Flagellum</keyword>
<keyword evidence="4" id="KW-0966">Cell projection</keyword>
<evidence type="ECO:0000256" key="2">
    <source>
        <dbReference type="ARBA" id="ARBA00022795"/>
    </source>
</evidence>
<dbReference type="EMBL" id="JAWSTH010000098">
    <property type="protein sequence ID" value="MDW5597701.1"/>
    <property type="molecule type" value="Genomic_DNA"/>
</dbReference>
<comment type="caution">
    <text evidence="4">The sequence shown here is derived from an EMBL/GenBank/DDBJ whole genome shotgun (WGS) entry which is preliminary data.</text>
</comment>
<accession>A0ABU4HWN8</accession>
<dbReference type="InterPro" id="IPR005648">
    <property type="entry name" value="FlgD"/>
</dbReference>
<proteinExistence type="inferred from homology"/>
<feature type="compositionally biased region" description="Pro residues" evidence="3">
    <location>
        <begin position="166"/>
        <end position="176"/>
    </location>
</feature>
<feature type="region of interest" description="Disordered" evidence="3">
    <location>
        <begin position="1"/>
        <end position="25"/>
    </location>
</feature>
<dbReference type="RefSeq" id="WP_318600166.1">
    <property type="nucleotide sequence ID" value="NZ_JAWSTH010000098.1"/>
</dbReference>
<feature type="region of interest" description="Disordered" evidence="3">
    <location>
        <begin position="143"/>
        <end position="176"/>
    </location>
</feature>
<evidence type="ECO:0000313" key="4">
    <source>
        <dbReference type="EMBL" id="MDW5597701.1"/>
    </source>
</evidence>
<dbReference type="Pfam" id="PF03963">
    <property type="entry name" value="FlgD"/>
    <property type="match status" value="1"/>
</dbReference>
<comment type="similarity">
    <text evidence="1">Belongs to the FlgD family.</text>
</comment>
<keyword evidence="4" id="KW-0969">Cilium</keyword>
<keyword evidence="5" id="KW-1185">Reference proteome</keyword>
<reference evidence="5" key="1">
    <citation type="submission" date="2023-07" db="EMBL/GenBank/DDBJ databases">
        <title>Conexibacter stalactiti sp. nov., isolated from stalactites in a lava cave and emended description of the genus Conexibacter.</title>
        <authorList>
            <person name="Lee S.D."/>
        </authorList>
    </citation>
    <scope>NUCLEOTIDE SEQUENCE [LARGE SCALE GENOMIC DNA]</scope>
    <source>
        <strain evidence="5">KCTC 39840</strain>
    </source>
</reference>
<name>A0ABU4HWN8_9ACTN</name>
<reference evidence="4 5" key="2">
    <citation type="submission" date="2023-10" db="EMBL/GenBank/DDBJ databases">
        <authorList>
            <person name="Han X.F."/>
        </authorList>
    </citation>
    <scope>NUCLEOTIDE SEQUENCE [LARGE SCALE GENOMIC DNA]</scope>
    <source>
        <strain evidence="4 5">KCTC 39840</strain>
    </source>
</reference>